<dbReference type="PROSITE" id="PS50181">
    <property type="entry name" value="FBOX"/>
    <property type="match status" value="1"/>
</dbReference>
<comment type="caution">
    <text evidence="3">The sequence shown here is derived from an EMBL/GenBank/DDBJ whole genome shotgun (WGS) entry which is preliminary data.</text>
</comment>
<dbReference type="PANTHER" id="PTHR35546:SF106">
    <property type="entry name" value="DUF1618 DOMAIN-CONTAINING PROTEIN"/>
    <property type="match status" value="1"/>
</dbReference>
<evidence type="ECO:0000313" key="4">
    <source>
        <dbReference type="Proteomes" id="UP001497457"/>
    </source>
</evidence>
<feature type="region of interest" description="Disordered" evidence="1">
    <location>
        <begin position="192"/>
        <end position="213"/>
    </location>
</feature>
<evidence type="ECO:0000256" key="1">
    <source>
        <dbReference type="SAM" id="MobiDB-lite"/>
    </source>
</evidence>
<dbReference type="PANTHER" id="PTHR35546">
    <property type="entry name" value="F-BOX PROTEIN INTERACTION DOMAIN PROTEIN-RELATED"/>
    <property type="match status" value="1"/>
</dbReference>
<feature type="domain" description="F-box" evidence="2">
    <location>
        <begin position="61"/>
        <end position="111"/>
    </location>
</feature>
<sequence length="446" mass="49403">MLRKKAAASGRRSGGGLGRLWLLPAAASGLSGGGIGRLRLRPAIGDRGMDRRPKRSVAAALAAAPVLPDDALEEILSCVPARSLCRFKCVSKAWRDLISDRLRCTRLPQTLEGFFYDGGGGDFINTLGKPAALASLSFLRKQPGIEDFALLHSCNGLLLLGHRKAGDSYDSLGYIVCNPATEQWVTVPSSGWKPSRLHGDDESDDSDDSDTETSPTTFTYLVFDPAASPHFQLVQFWVNDNSRVEQMQTYSSKTGVWRERESTWHDDIVAFFAGSAFLRGMLHFCNSNFFGCELDVELIVAVNRKGGSCRVIIGPEKLCDVAFVGQSQGRMHYMIQHEGSTGEMTGLSIWVLHDYDAEEWVLKHNVTFLQLFGRMSCRVQYDYSVVAIHPDRNLIFFFQHWDLKLKSYDMDSQEVCTLCTLGVGCQNILPYVPYFAKSSALAGIRS</sequence>
<dbReference type="SUPFAM" id="SSF81383">
    <property type="entry name" value="F-box domain"/>
    <property type="match status" value="1"/>
</dbReference>
<dbReference type="Pfam" id="PF24750">
    <property type="entry name" value="b-prop_At3g26010-like"/>
    <property type="match status" value="1"/>
</dbReference>
<keyword evidence="4" id="KW-1185">Reference proteome</keyword>
<reference evidence="3 4" key="1">
    <citation type="submission" date="2024-10" db="EMBL/GenBank/DDBJ databases">
        <authorList>
            <person name="Ryan C."/>
        </authorList>
    </citation>
    <scope>NUCLEOTIDE SEQUENCE [LARGE SCALE GENOMIC DNA]</scope>
</reference>
<dbReference type="AlphaFoldDB" id="A0ABC9GX94"/>
<proteinExistence type="predicted"/>
<dbReference type="InterPro" id="IPR055290">
    <property type="entry name" value="At3g26010-like"/>
</dbReference>
<dbReference type="InterPro" id="IPR036047">
    <property type="entry name" value="F-box-like_dom_sf"/>
</dbReference>
<dbReference type="InterPro" id="IPR001810">
    <property type="entry name" value="F-box_dom"/>
</dbReference>
<dbReference type="EMBL" id="CAXIPR030000808">
    <property type="protein sequence ID" value="CAM0147255.1"/>
    <property type="molecule type" value="Genomic_DNA"/>
</dbReference>
<dbReference type="InterPro" id="IPR056592">
    <property type="entry name" value="Beta-prop_At3g26010-like"/>
</dbReference>
<name>A0ABC9GX94_9POAL</name>
<organism evidence="3 4">
    <name type="scientific">Urochloa decumbens</name>
    <dbReference type="NCBI Taxonomy" id="240449"/>
    <lineage>
        <taxon>Eukaryota</taxon>
        <taxon>Viridiplantae</taxon>
        <taxon>Streptophyta</taxon>
        <taxon>Embryophyta</taxon>
        <taxon>Tracheophyta</taxon>
        <taxon>Spermatophyta</taxon>
        <taxon>Magnoliopsida</taxon>
        <taxon>Liliopsida</taxon>
        <taxon>Poales</taxon>
        <taxon>Poaceae</taxon>
        <taxon>PACMAD clade</taxon>
        <taxon>Panicoideae</taxon>
        <taxon>Panicodae</taxon>
        <taxon>Paniceae</taxon>
        <taxon>Melinidinae</taxon>
        <taxon>Urochloa</taxon>
    </lineage>
</organism>
<protein>
    <recommendedName>
        <fullName evidence="2">F-box domain-containing protein</fullName>
    </recommendedName>
</protein>
<dbReference type="Pfam" id="PF00646">
    <property type="entry name" value="F-box"/>
    <property type="match status" value="1"/>
</dbReference>
<evidence type="ECO:0000259" key="2">
    <source>
        <dbReference type="PROSITE" id="PS50181"/>
    </source>
</evidence>
<feature type="compositionally biased region" description="Acidic residues" evidence="1">
    <location>
        <begin position="201"/>
        <end position="211"/>
    </location>
</feature>
<dbReference type="Gene3D" id="1.20.1280.50">
    <property type="match status" value="1"/>
</dbReference>
<dbReference type="SMART" id="SM00256">
    <property type="entry name" value="FBOX"/>
    <property type="match status" value="1"/>
</dbReference>
<evidence type="ECO:0000313" key="3">
    <source>
        <dbReference type="EMBL" id="CAM0147255.1"/>
    </source>
</evidence>
<dbReference type="Proteomes" id="UP001497457">
    <property type="component" value="Unassembled WGS sequence"/>
</dbReference>
<dbReference type="CDD" id="cd22157">
    <property type="entry name" value="F-box_AtFBW1-like"/>
    <property type="match status" value="1"/>
</dbReference>
<gene>
    <name evidence="3" type="ORF">URODEC1_LOCUS120717</name>
</gene>
<accession>A0ABC9GX94</accession>